<evidence type="ECO:0000256" key="1">
    <source>
        <dbReference type="ARBA" id="ARBA00002489"/>
    </source>
</evidence>
<dbReference type="Proteomes" id="UP000605846">
    <property type="component" value="Unassembled WGS sequence"/>
</dbReference>
<comment type="subcellular location">
    <subcellularLocation>
        <location evidence="7">Membrane</location>
        <topology evidence="7">Multi-pass membrane protein</topology>
    </subcellularLocation>
</comment>
<evidence type="ECO:0000256" key="7">
    <source>
        <dbReference type="RuleBase" id="RU367100"/>
    </source>
</evidence>
<evidence type="ECO:0000313" key="10">
    <source>
        <dbReference type="Proteomes" id="UP000605846"/>
    </source>
</evidence>
<evidence type="ECO:0000256" key="3">
    <source>
        <dbReference type="ARBA" id="ARBA00021353"/>
    </source>
</evidence>
<dbReference type="InterPro" id="IPR038869">
    <property type="entry name" value="DLT1"/>
</dbReference>
<evidence type="ECO:0000256" key="2">
    <source>
        <dbReference type="ARBA" id="ARBA00005550"/>
    </source>
</evidence>
<comment type="caution">
    <text evidence="9">The sequence shown here is derived from an EMBL/GenBank/DDBJ whole genome shotgun (WGS) entry which is preliminary data.</text>
</comment>
<evidence type="ECO:0000256" key="8">
    <source>
        <dbReference type="SAM" id="MobiDB-lite"/>
    </source>
</evidence>
<dbReference type="EMBL" id="JABAYA010000247">
    <property type="protein sequence ID" value="KAF7721625.1"/>
    <property type="molecule type" value="Genomic_DNA"/>
</dbReference>
<keyword evidence="10" id="KW-1185">Reference proteome</keyword>
<dbReference type="PANTHER" id="PTHR40021">
    <property type="entry name" value="DEFECT AT LOW TEMPERATURE PROTEIN 1"/>
    <property type="match status" value="1"/>
</dbReference>
<evidence type="ECO:0000313" key="9">
    <source>
        <dbReference type="EMBL" id="KAF7721625.1"/>
    </source>
</evidence>
<protein>
    <recommendedName>
        <fullName evidence="3 7">Defect at low temperature protein 1</fullName>
    </recommendedName>
</protein>
<comment type="function">
    <text evidence="1 7">Required for growth under high-pressure and low-temperature conditions.</text>
</comment>
<keyword evidence="4 7" id="KW-0812">Transmembrane</keyword>
<proteinExistence type="inferred from homology"/>
<sequence>MSTTVALMKEEYDSRVELYDHYNVGQYQRPIQPLQEAADVIIQALTHRTDTGAFDFRNLAVVGGSYVILAIAALFFSCSRVLTVRSALQDIPKLYVPIKKGDLPKKVCMKIQQGFQQVKEVRKRAEPLPEDIGQVGRAKPGTPLFDVDFKQAIARTPTIIGVFAEKAAVEIDPDYTRPTCVSVRQYIEFLMQRELIDAHLGQVYLEGYERARFSKAAMTQEEYLDIMKHLAAILNHMGYRLQNGDDSSSVSSSGSTIHRRHNRIQEDDVVSLAQSVATWTSRRSAHANGSRKPHTLSRASSSVTGANDYDDDEEMRLIIYERLMIDRLKASVDSRS</sequence>
<evidence type="ECO:0000256" key="6">
    <source>
        <dbReference type="ARBA" id="ARBA00023136"/>
    </source>
</evidence>
<evidence type="ECO:0000256" key="4">
    <source>
        <dbReference type="ARBA" id="ARBA00022692"/>
    </source>
</evidence>
<dbReference type="AlphaFoldDB" id="A0A8H7ELS6"/>
<dbReference type="PANTHER" id="PTHR40021:SF1">
    <property type="entry name" value="DEFECT AT LOW TEMPERATURE PROTEIN 1"/>
    <property type="match status" value="1"/>
</dbReference>
<accession>A0A8H7ELS6</accession>
<reference evidence="9" key="1">
    <citation type="submission" date="2020-01" db="EMBL/GenBank/DDBJ databases">
        <title>Genome Sequencing of Three Apophysomyces-Like Fungal Strains Confirms a Novel Fungal Genus in the Mucoromycota with divergent Burkholderia-like Endosymbiotic Bacteria.</title>
        <authorList>
            <person name="Stajich J.E."/>
            <person name="Macias A.M."/>
            <person name="Carter-House D."/>
            <person name="Lovett B."/>
            <person name="Kasson L.R."/>
            <person name="Berry K."/>
            <person name="Grigoriev I."/>
            <person name="Chang Y."/>
            <person name="Spatafora J."/>
            <person name="Kasson M.T."/>
        </authorList>
    </citation>
    <scope>NUCLEOTIDE SEQUENCE</scope>
    <source>
        <strain evidence="9">NRRL A-21654</strain>
    </source>
</reference>
<gene>
    <name evidence="7" type="primary">DLT1</name>
    <name evidence="9" type="ORF">EC973_004346</name>
</gene>
<feature type="region of interest" description="Disordered" evidence="8">
    <location>
        <begin position="282"/>
        <end position="307"/>
    </location>
</feature>
<comment type="caution">
    <text evidence="7">Lacks conserved residue(s) required for the propagation of feature annotation.</text>
</comment>
<feature type="compositionally biased region" description="Basic residues" evidence="8">
    <location>
        <begin position="283"/>
        <end position="295"/>
    </location>
</feature>
<dbReference type="OrthoDB" id="337038at2759"/>
<name>A0A8H7ELS6_9FUNG</name>
<feature type="transmembrane region" description="Helical" evidence="7">
    <location>
        <begin position="56"/>
        <end position="76"/>
    </location>
</feature>
<keyword evidence="5 7" id="KW-1133">Transmembrane helix</keyword>
<dbReference type="GO" id="GO:0016020">
    <property type="term" value="C:membrane"/>
    <property type="evidence" value="ECO:0007669"/>
    <property type="project" value="UniProtKB-SubCell"/>
</dbReference>
<keyword evidence="6 7" id="KW-0472">Membrane</keyword>
<comment type="similarity">
    <text evidence="2 7">Belongs to the DLT1 family.</text>
</comment>
<evidence type="ECO:0000256" key="5">
    <source>
        <dbReference type="ARBA" id="ARBA00022989"/>
    </source>
</evidence>
<organism evidence="9 10">
    <name type="scientific">Apophysomyces ossiformis</name>
    <dbReference type="NCBI Taxonomy" id="679940"/>
    <lineage>
        <taxon>Eukaryota</taxon>
        <taxon>Fungi</taxon>
        <taxon>Fungi incertae sedis</taxon>
        <taxon>Mucoromycota</taxon>
        <taxon>Mucoromycotina</taxon>
        <taxon>Mucoromycetes</taxon>
        <taxon>Mucorales</taxon>
        <taxon>Mucorineae</taxon>
        <taxon>Mucoraceae</taxon>
        <taxon>Apophysomyces</taxon>
    </lineage>
</organism>